<dbReference type="NCBIfam" id="TIGR00229">
    <property type="entry name" value="sensory_box"/>
    <property type="match status" value="5"/>
</dbReference>
<dbReference type="SUPFAM" id="SSF55874">
    <property type="entry name" value="ATPase domain of HSP90 chaperone/DNA topoisomerase II/histidine kinase"/>
    <property type="match status" value="1"/>
</dbReference>
<dbReference type="InterPro" id="IPR003594">
    <property type="entry name" value="HATPase_dom"/>
</dbReference>
<dbReference type="InterPro" id="IPR001610">
    <property type="entry name" value="PAC"/>
</dbReference>
<dbReference type="InterPro" id="IPR000700">
    <property type="entry name" value="PAS-assoc_C"/>
</dbReference>
<keyword evidence="7" id="KW-0288">FMN</keyword>
<dbReference type="InterPro" id="IPR005467">
    <property type="entry name" value="His_kinase_dom"/>
</dbReference>
<evidence type="ECO:0000256" key="13">
    <source>
        <dbReference type="ARBA" id="ARBA00022991"/>
    </source>
</evidence>
<dbReference type="InterPro" id="IPR004358">
    <property type="entry name" value="Sig_transdc_His_kin-like_C"/>
</dbReference>
<evidence type="ECO:0000256" key="11">
    <source>
        <dbReference type="ARBA" id="ARBA00022777"/>
    </source>
</evidence>
<keyword evidence="13" id="KW-0157">Chromophore</keyword>
<feature type="domain" description="PAS" evidence="20">
    <location>
        <begin position="176"/>
        <end position="246"/>
    </location>
</feature>
<evidence type="ECO:0000256" key="12">
    <source>
        <dbReference type="ARBA" id="ARBA00022840"/>
    </source>
</evidence>
<feature type="domain" description="Response regulatory" evidence="19">
    <location>
        <begin position="14"/>
        <end position="129"/>
    </location>
</feature>
<keyword evidence="3" id="KW-0600">Photoreceptor protein</keyword>
<dbReference type="SMART" id="SM00911">
    <property type="entry name" value="HWE_HK"/>
    <property type="match status" value="1"/>
</dbReference>
<dbReference type="Pfam" id="PF00072">
    <property type="entry name" value="Response_reg"/>
    <property type="match status" value="1"/>
</dbReference>
<proteinExistence type="predicted"/>
<keyword evidence="4 16" id="KW-0597">Phosphoprotein</keyword>
<keyword evidence="11" id="KW-0418">Kinase</keyword>
<dbReference type="GO" id="GO:0004673">
    <property type="term" value="F:protein histidine kinase activity"/>
    <property type="evidence" value="ECO:0007669"/>
    <property type="project" value="UniProtKB-EC"/>
</dbReference>
<evidence type="ECO:0000313" key="22">
    <source>
        <dbReference type="EMBL" id="RFT15842.1"/>
    </source>
</evidence>
<dbReference type="Pfam" id="PF08448">
    <property type="entry name" value="PAS_4"/>
    <property type="match status" value="2"/>
</dbReference>
<dbReference type="Pfam" id="PF02518">
    <property type="entry name" value="HATPase_c"/>
    <property type="match status" value="1"/>
</dbReference>
<evidence type="ECO:0000256" key="7">
    <source>
        <dbReference type="ARBA" id="ARBA00022643"/>
    </source>
</evidence>
<gene>
    <name evidence="22" type="ORF">OP8BY_2240</name>
</gene>
<comment type="catalytic activity">
    <reaction evidence="1">
        <text>ATP + protein L-histidine = ADP + protein N-phospho-L-histidine.</text>
        <dbReference type="EC" id="2.7.13.3"/>
    </reaction>
</comment>
<keyword evidence="10" id="KW-0547">Nucleotide-binding</keyword>
<evidence type="ECO:0000259" key="18">
    <source>
        <dbReference type="PROSITE" id="PS50109"/>
    </source>
</evidence>
<dbReference type="AlphaFoldDB" id="A0A3E2BMI4"/>
<evidence type="ECO:0000259" key="19">
    <source>
        <dbReference type="PROSITE" id="PS50110"/>
    </source>
</evidence>
<comment type="caution">
    <text evidence="22">The sequence shown here is derived from an EMBL/GenBank/DDBJ whole genome shotgun (WGS) entry which is preliminary data.</text>
</comment>
<dbReference type="PROSITE" id="PS50110">
    <property type="entry name" value="RESPONSE_REGULATORY"/>
    <property type="match status" value="1"/>
</dbReference>
<evidence type="ECO:0000256" key="10">
    <source>
        <dbReference type="ARBA" id="ARBA00022741"/>
    </source>
</evidence>
<keyword evidence="5" id="KW-0716">Sensory transduction</keyword>
<dbReference type="Gene3D" id="3.40.50.2300">
    <property type="match status" value="1"/>
</dbReference>
<evidence type="ECO:0000256" key="4">
    <source>
        <dbReference type="ARBA" id="ARBA00022553"/>
    </source>
</evidence>
<keyword evidence="14" id="KW-0843">Virulence</keyword>
<dbReference type="SMART" id="SM00086">
    <property type="entry name" value="PAC"/>
    <property type="match status" value="3"/>
</dbReference>
<dbReference type="Pfam" id="PF07568">
    <property type="entry name" value="HisKA_2"/>
    <property type="match status" value="1"/>
</dbReference>
<keyword evidence="9" id="KW-0677">Repeat</keyword>
<keyword evidence="15" id="KW-0675">Receptor</keyword>
<feature type="domain" description="PAS" evidence="20">
    <location>
        <begin position="426"/>
        <end position="490"/>
    </location>
</feature>
<evidence type="ECO:0000256" key="17">
    <source>
        <dbReference type="SAM" id="Coils"/>
    </source>
</evidence>
<feature type="domain" description="PAS" evidence="20">
    <location>
        <begin position="676"/>
        <end position="719"/>
    </location>
</feature>
<dbReference type="InterPro" id="IPR000014">
    <property type="entry name" value="PAS"/>
</dbReference>
<dbReference type="InterPro" id="IPR013767">
    <property type="entry name" value="PAS_fold"/>
</dbReference>
<dbReference type="PANTHER" id="PTHR41523">
    <property type="entry name" value="TWO-COMPONENT SYSTEM SENSOR PROTEIN"/>
    <property type="match status" value="1"/>
</dbReference>
<dbReference type="PROSITE" id="PS50112">
    <property type="entry name" value="PAS"/>
    <property type="match status" value="3"/>
</dbReference>
<accession>A0A3E2BMI4</accession>
<keyword evidence="6" id="KW-0285">Flavoprotein</keyword>
<feature type="modified residue" description="4-aspartylphosphate" evidence="16">
    <location>
        <position position="64"/>
    </location>
</feature>
<dbReference type="PROSITE" id="PS50113">
    <property type="entry name" value="PAC"/>
    <property type="match status" value="1"/>
</dbReference>
<dbReference type="Pfam" id="PF00989">
    <property type="entry name" value="PAS"/>
    <property type="match status" value="1"/>
</dbReference>
<dbReference type="CDD" id="cd00130">
    <property type="entry name" value="PAS"/>
    <property type="match status" value="5"/>
</dbReference>
<evidence type="ECO:0000256" key="2">
    <source>
        <dbReference type="ARBA" id="ARBA00012438"/>
    </source>
</evidence>
<dbReference type="PRINTS" id="PR00344">
    <property type="entry name" value="BCTRLSENSOR"/>
</dbReference>
<dbReference type="PROSITE" id="PS50109">
    <property type="entry name" value="HIS_KIN"/>
    <property type="match status" value="1"/>
</dbReference>
<reference evidence="22 23" key="1">
    <citation type="submission" date="2018-08" db="EMBL/GenBank/DDBJ databases">
        <title>Genome analysis of the thermophilic bacterium of the candidate phylum Aminicenantes from deep subsurface aquifer revealed its physiology and ecological role.</title>
        <authorList>
            <person name="Kadnikov V.V."/>
            <person name="Mardanov A.V."/>
            <person name="Beletsky A.V."/>
            <person name="Karnachuk O.V."/>
            <person name="Ravin N.V."/>
        </authorList>
    </citation>
    <scope>NUCLEOTIDE SEQUENCE [LARGE SCALE GENOMIC DNA]</scope>
    <source>
        <strain evidence="22">BY38</strain>
    </source>
</reference>
<dbReference type="SUPFAM" id="SSF55785">
    <property type="entry name" value="PYP-like sensor domain (PAS domain)"/>
    <property type="match status" value="5"/>
</dbReference>
<dbReference type="InterPro" id="IPR001789">
    <property type="entry name" value="Sig_transdc_resp-reg_receiver"/>
</dbReference>
<keyword evidence="8" id="KW-0808">Transferase</keyword>
<keyword evidence="17" id="KW-0175">Coiled coil</keyword>
<dbReference type="SMART" id="SM00091">
    <property type="entry name" value="PAS"/>
    <property type="match status" value="5"/>
</dbReference>
<dbReference type="Gene3D" id="3.30.450.20">
    <property type="entry name" value="PAS domain"/>
    <property type="match status" value="5"/>
</dbReference>
<dbReference type="InterPro" id="IPR035965">
    <property type="entry name" value="PAS-like_dom_sf"/>
</dbReference>
<dbReference type="GO" id="GO:0009881">
    <property type="term" value="F:photoreceptor activity"/>
    <property type="evidence" value="ECO:0007669"/>
    <property type="project" value="UniProtKB-KW"/>
</dbReference>
<keyword evidence="12" id="KW-0067">ATP-binding</keyword>
<evidence type="ECO:0000256" key="15">
    <source>
        <dbReference type="ARBA" id="ARBA00023170"/>
    </source>
</evidence>
<evidence type="ECO:0000256" key="6">
    <source>
        <dbReference type="ARBA" id="ARBA00022630"/>
    </source>
</evidence>
<evidence type="ECO:0000259" key="20">
    <source>
        <dbReference type="PROSITE" id="PS50112"/>
    </source>
</evidence>
<dbReference type="InterPro" id="IPR013656">
    <property type="entry name" value="PAS_4"/>
</dbReference>
<dbReference type="PANTHER" id="PTHR41523:SF8">
    <property type="entry name" value="ETHYLENE RESPONSE SENSOR PROTEIN"/>
    <property type="match status" value="1"/>
</dbReference>
<evidence type="ECO:0000256" key="9">
    <source>
        <dbReference type="ARBA" id="ARBA00022737"/>
    </source>
</evidence>
<dbReference type="InterPro" id="IPR011495">
    <property type="entry name" value="Sig_transdc_His_kin_sub2_dim/P"/>
</dbReference>
<dbReference type="InterPro" id="IPR036890">
    <property type="entry name" value="HATPase_C_sf"/>
</dbReference>
<dbReference type="EC" id="2.7.13.3" evidence="2"/>
<dbReference type="GO" id="GO:0006355">
    <property type="term" value="P:regulation of DNA-templated transcription"/>
    <property type="evidence" value="ECO:0007669"/>
    <property type="project" value="InterPro"/>
</dbReference>
<feature type="coiled-coil region" evidence="17">
    <location>
        <begin position="131"/>
        <end position="165"/>
    </location>
</feature>
<dbReference type="Pfam" id="PF13426">
    <property type="entry name" value="PAS_9"/>
    <property type="match status" value="2"/>
</dbReference>
<evidence type="ECO:0000259" key="21">
    <source>
        <dbReference type="PROSITE" id="PS50113"/>
    </source>
</evidence>
<dbReference type="EMBL" id="QUAH01000006">
    <property type="protein sequence ID" value="RFT15842.1"/>
    <property type="molecule type" value="Genomic_DNA"/>
</dbReference>
<evidence type="ECO:0000256" key="3">
    <source>
        <dbReference type="ARBA" id="ARBA00022543"/>
    </source>
</evidence>
<dbReference type="GO" id="GO:0005524">
    <property type="term" value="F:ATP binding"/>
    <property type="evidence" value="ECO:0007669"/>
    <property type="project" value="UniProtKB-KW"/>
</dbReference>
<evidence type="ECO:0000313" key="23">
    <source>
        <dbReference type="Proteomes" id="UP000257323"/>
    </source>
</evidence>
<dbReference type="GO" id="GO:0000160">
    <property type="term" value="P:phosphorelay signal transduction system"/>
    <property type="evidence" value="ECO:0007669"/>
    <property type="project" value="InterPro"/>
</dbReference>
<evidence type="ECO:0000256" key="14">
    <source>
        <dbReference type="ARBA" id="ARBA00023026"/>
    </source>
</evidence>
<dbReference type="SMART" id="SM00387">
    <property type="entry name" value="HATPase_c"/>
    <property type="match status" value="1"/>
</dbReference>
<dbReference type="InterPro" id="IPR011102">
    <property type="entry name" value="Sig_transdc_His_kinase_HWE"/>
</dbReference>
<feature type="domain" description="PAC" evidence="21">
    <location>
        <begin position="619"/>
        <end position="675"/>
    </location>
</feature>
<dbReference type="InterPro" id="IPR011006">
    <property type="entry name" value="CheY-like_superfamily"/>
</dbReference>
<evidence type="ECO:0000256" key="16">
    <source>
        <dbReference type="PROSITE-ProRule" id="PRU00169"/>
    </source>
</evidence>
<evidence type="ECO:0000256" key="1">
    <source>
        <dbReference type="ARBA" id="ARBA00000085"/>
    </source>
</evidence>
<protein>
    <recommendedName>
        <fullName evidence="2">histidine kinase</fullName>
        <ecNumber evidence="2">2.7.13.3</ecNumber>
    </recommendedName>
</protein>
<sequence length="1000" mass="113370">MEKKDLDSTGRKKKILLVEDDALIALMESELLQGGGYQVVTALTGEQALEIFRSSPDLDLVLMDIDLGPGMDGGETARRMLAEKDIPVVFISSHTEPEILAKTEAITSYGYIVKGYSETALFASLNMAFRLHAAHQELLKKKSELETLAENLSQTVNKLLETQRELLNHQQKLQATTEHLEATLNSLPDLLFELDEQMTIIDVRAPRPELLYRPKEEIIGRRISEILPEDVSNSLQFALKEAVESGQGELDYSLDLPTGTRYFEATISRKGENRPGQNRFVALVRDITDRIEAQLEQQKTEIRFFRLFQSMAEGVAIHRLVRNEQGDPVDYEVLEVNEAYTRHTGISREQAIGRKASELYSSGTPPFFREYLECLETGRPVTFESYFEPLKRDFKVTAFPMGEDLFSTVFEDITEKKRAEIELREREGRYRLIFQNTPLGILQFDRNGIITDCNEAFVKIIGSSREALIGFNILERVRDEKVLNAVREALAGRIGYYEGVYQSVTADKVTPARGFFAGIFDADGNFISGIGTFEDFTERYRMESALRQSEAVLEAFLDSPSFSFIFLDPDGAILKFNRIANQRMKGILGLELQVGQKLIDLLPDKFKSSFTASLERVRSGEQVRVEREIPVAGGSSVWYEFHLAPVYASQEELLGVFFSAEDITDRKKVEESLRQSEERFRTIFEYSGAVMLVIDPETGNIIDANYRAEEFYGYSREQLKKLNINNINTLPPDRIQQLLSQARDRQMNYFVFQHRLASGEIRDVEVHSHPIIFGDRKYLLSIIVDITVRLKIEQQLKRGMEEKQAILRELQHRVKNTFALITSIISLEINRTGKKEIRAPLESLKNRIISISRVYDMLTPGERYQEIGLDRFLGDVSQSILKGYAAAGIELELELEPVNIEVKKAIPLGLIATEIITNSLKYAFGNRKKGEIRVKLEKLDDRLALEISDNGAGLSEDFFSSPSSGLGQEIIKALAEQLEANLEIKSRPGQGTSFRLTMPA</sequence>
<feature type="domain" description="Histidine kinase" evidence="18">
    <location>
        <begin position="809"/>
        <end position="1000"/>
    </location>
</feature>
<evidence type="ECO:0000256" key="8">
    <source>
        <dbReference type="ARBA" id="ARBA00022679"/>
    </source>
</evidence>
<name>A0A3E2BMI4_9BACT</name>
<evidence type="ECO:0000256" key="5">
    <source>
        <dbReference type="ARBA" id="ARBA00022606"/>
    </source>
</evidence>
<dbReference type="SMART" id="SM00448">
    <property type="entry name" value="REC"/>
    <property type="match status" value="1"/>
</dbReference>
<dbReference type="Proteomes" id="UP000257323">
    <property type="component" value="Unassembled WGS sequence"/>
</dbReference>
<dbReference type="SUPFAM" id="SSF52172">
    <property type="entry name" value="CheY-like"/>
    <property type="match status" value="1"/>
</dbReference>
<dbReference type="Gene3D" id="3.30.565.10">
    <property type="entry name" value="Histidine kinase-like ATPase, C-terminal domain"/>
    <property type="match status" value="1"/>
</dbReference>
<organism evidence="22 23">
    <name type="scientific">Candidatus Saccharicenans subterraneus</name>
    <dbReference type="NCBI Taxonomy" id="2508984"/>
    <lineage>
        <taxon>Bacteria</taxon>
        <taxon>Candidatus Aminicenantota</taxon>
        <taxon>Candidatus Aminicenantia</taxon>
        <taxon>Candidatus Aminicenantales</taxon>
        <taxon>Candidatus Saccharicenantaceae</taxon>
        <taxon>Candidatus Saccharicenans</taxon>
    </lineage>
</organism>